<evidence type="ECO:0000256" key="6">
    <source>
        <dbReference type="ARBA" id="ARBA00023136"/>
    </source>
</evidence>
<keyword evidence="9" id="KW-1185">Reference proteome</keyword>
<dbReference type="GO" id="GO:0005765">
    <property type="term" value="C:lysosomal membrane"/>
    <property type="evidence" value="ECO:0007669"/>
    <property type="project" value="TreeGrafter"/>
</dbReference>
<name>A0A8E0RWL4_9TREM</name>
<evidence type="ECO:0000256" key="5">
    <source>
        <dbReference type="ARBA" id="ARBA00023122"/>
    </source>
</evidence>
<comment type="subcellular location">
    <subcellularLocation>
        <location evidence="1">Membrane</location>
        <topology evidence="1">Multi-pass membrane protein</topology>
    </subcellularLocation>
</comment>
<keyword evidence="2 7" id="KW-0812">Transmembrane</keyword>
<dbReference type="InterPro" id="IPR001807">
    <property type="entry name" value="ClC"/>
</dbReference>
<keyword evidence="4 7" id="KW-1133">Transmembrane helix</keyword>
<comment type="caution">
    <text evidence="8">The sequence shown here is derived from an EMBL/GenBank/DDBJ whole genome shotgun (WGS) entry which is preliminary data.</text>
</comment>
<feature type="transmembrane region" description="Helical" evidence="7">
    <location>
        <begin position="34"/>
        <end position="55"/>
    </location>
</feature>
<keyword evidence="3" id="KW-0677">Repeat</keyword>
<dbReference type="SUPFAM" id="SSF81340">
    <property type="entry name" value="Clc chloride channel"/>
    <property type="match status" value="1"/>
</dbReference>
<dbReference type="OrthoDB" id="428525at2759"/>
<dbReference type="InterPro" id="IPR014743">
    <property type="entry name" value="Cl-channel_core"/>
</dbReference>
<dbReference type="PRINTS" id="PR00762">
    <property type="entry name" value="CLCHANNEL"/>
</dbReference>
<organism evidence="8 9">
    <name type="scientific">Fasciolopsis buskii</name>
    <dbReference type="NCBI Taxonomy" id="27845"/>
    <lineage>
        <taxon>Eukaryota</taxon>
        <taxon>Metazoa</taxon>
        <taxon>Spiralia</taxon>
        <taxon>Lophotrochozoa</taxon>
        <taxon>Platyhelminthes</taxon>
        <taxon>Trematoda</taxon>
        <taxon>Digenea</taxon>
        <taxon>Plagiorchiida</taxon>
        <taxon>Echinostomata</taxon>
        <taxon>Echinostomatoidea</taxon>
        <taxon>Fasciolidae</taxon>
        <taxon>Fasciolopsis</taxon>
    </lineage>
</organism>
<dbReference type="InterPro" id="IPR051280">
    <property type="entry name" value="Cl-channel/antiporter"/>
</dbReference>
<dbReference type="GO" id="GO:0015108">
    <property type="term" value="F:chloride transmembrane transporter activity"/>
    <property type="evidence" value="ECO:0007669"/>
    <property type="project" value="InterPro"/>
</dbReference>
<dbReference type="EMBL" id="LUCM01006476">
    <property type="protein sequence ID" value="KAA0191222.1"/>
    <property type="molecule type" value="Genomic_DNA"/>
</dbReference>
<proteinExistence type="predicted"/>
<evidence type="ECO:0000313" key="8">
    <source>
        <dbReference type="EMBL" id="KAA0191222.1"/>
    </source>
</evidence>
<evidence type="ECO:0000256" key="2">
    <source>
        <dbReference type="ARBA" id="ARBA00022692"/>
    </source>
</evidence>
<dbReference type="Gene3D" id="1.10.3080.10">
    <property type="entry name" value="Clc chloride channel"/>
    <property type="match status" value="1"/>
</dbReference>
<protein>
    <submittedName>
        <fullName evidence="8">H(+)/Cl(-) exchange transporter 7</fullName>
    </submittedName>
</protein>
<keyword evidence="5" id="KW-0129">CBS domain</keyword>
<dbReference type="Pfam" id="PF00654">
    <property type="entry name" value="Voltage_CLC"/>
    <property type="match status" value="1"/>
</dbReference>
<keyword evidence="6 7" id="KW-0472">Membrane</keyword>
<evidence type="ECO:0000256" key="3">
    <source>
        <dbReference type="ARBA" id="ARBA00022737"/>
    </source>
</evidence>
<reference evidence="8" key="1">
    <citation type="submission" date="2019-05" db="EMBL/GenBank/DDBJ databases">
        <title>Annotation for the trematode Fasciolopsis buski.</title>
        <authorList>
            <person name="Choi Y.-J."/>
        </authorList>
    </citation>
    <scope>NUCLEOTIDE SEQUENCE</scope>
    <source>
        <strain evidence="8">HT</strain>
        <tissue evidence="8">Whole worm</tissue>
    </source>
</reference>
<feature type="transmembrane region" description="Helical" evidence="7">
    <location>
        <begin position="196"/>
        <end position="213"/>
    </location>
</feature>
<dbReference type="PANTHER" id="PTHR11689:SF136">
    <property type="entry name" value="H(+)_CL(-) EXCHANGE TRANSPORTER 7"/>
    <property type="match status" value="1"/>
</dbReference>
<evidence type="ECO:0000256" key="1">
    <source>
        <dbReference type="ARBA" id="ARBA00004141"/>
    </source>
</evidence>
<evidence type="ECO:0000256" key="4">
    <source>
        <dbReference type="ARBA" id="ARBA00022989"/>
    </source>
</evidence>
<evidence type="ECO:0000256" key="7">
    <source>
        <dbReference type="SAM" id="Phobius"/>
    </source>
</evidence>
<gene>
    <name evidence="8" type="ORF">FBUS_07985</name>
</gene>
<dbReference type="Proteomes" id="UP000728185">
    <property type="component" value="Unassembled WGS sequence"/>
</dbReference>
<feature type="transmembrane region" description="Helical" evidence="7">
    <location>
        <begin position="112"/>
        <end position="145"/>
    </location>
</feature>
<dbReference type="PANTHER" id="PTHR11689">
    <property type="entry name" value="CHLORIDE CHANNEL PROTEIN CLC FAMILY MEMBER"/>
    <property type="match status" value="1"/>
</dbReference>
<evidence type="ECO:0000313" key="9">
    <source>
        <dbReference type="Proteomes" id="UP000728185"/>
    </source>
</evidence>
<dbReference type="AlphaFoldDB" id="A0A8E0RWL4"/>
<accession>A0A8E0RWL4</accession>
<sequence length="287" mass="31640">MGVFGGVSGALFVKINAALTTHRQRFISSKPAKVLEVALISFLTTSVGFVLIWLIDDCSPIAYTTSPNPLKLMCADNEFNSLSSLLFTTPERSLRTLFHDPPSSFKVSSLIIFFMIYYFIACITYGLAVPAGLFIPSLLIGASWGRVVGSWMNSSYPSQFPDPGKFALIGAAAQLGGIVRMTLSLTVILMEATGNVIVGLPLLMTLIVAKYTGDYLSETIIEKLTDEDLDLFIDFRPYMCEAPYSVPELRGMITRKDLCRFRFEAYGDAFRVEELAFSRKITKPVAS</sequence>